<dbReference type="InterPro" id="IPR005749">
    <property type="entry name" value="Ribosomal_uL15_bac-type"/>
</dbReference>
<dbReference type="GO" id="GO:0006412">
    <property type="term" value="P:translation"/>
    <property type="evidence" value="ECO:0007669"/>
    <property type="project" value="UniProtKB-UniRule"/>
</dbReference>
<dbReference type="PROSITE" id="PS00475">
    <property type="entry name" value="RIBOSOMAL_L15"/>
    <property type="match status" value="1"/>
</dbReference>
<dbReference type="Gene3D" id="3.100.10.10">
    <property type="match status" value="1"/>
</dbReference>
<dbReference type="GO" id="GO:0015934">
    <property type="term" value="C:large ribosomal subunit"/>
    <property type="evidence" value="ECO:0007669"/>
    <property type="project" value="InterPro"/>
</dbReference>
<keyword evidence="2 4" id="KW-0689">Ribosomal protein</keyword>
<keyword evidence="3 4" id="KW-0687">Ribonucleoprotein</keyword>
<evidence type="ECO:0000313" key="8">
    <source>
        <dbReference type="EMBL" id="PIP29750.1"/>
    </source>
</evidence>
<evidence type="ECO:0000256" key="2">
    <source>
        <dbReference type="ARBA" id="ARBA00022980"/>
    </source>
</evidence>
<proteinExistence type="inferred from homology"/>
<comment type="function">
    <text evidence="4">Binds to the 23S rRNA.</text>
</comment>
<evidence type="ECO:0000256" key="4">
    <source>
        <dbReference type="HAMAP-Rule" id="MF_01341"/>
    </source>
</evidence>
<dbReference type="InterPro" id="IPR030878">
    <property type="entry name" value="Ribosomal_uL15"/>
</dbReference>
<dbReference type="HAMAP" id="MF_01341">
    <property type="entry name" value="Ribosomal_uL15"/>
    <property type="match status" value="1"/>
</dbReference>
<name>A0A2G9ZAW2_9BACT</name>
<evidence type="ECO:0000313" key="9">
    <source>
        <dbReference type="Proteomes" id="UP000228812"/>
    </source>
</evidence>
<dbReference type="EMBL" id="PCRZ01000042">
    <property type="protein sequence ID" value="PIP29750.1"/>
    <property type="molecule type" value="Genomic_DNA"/>
</dbReference>
<evidence type="ECO:0000259" key="7">
    <source>
        <dbReference type="Pfam" id="PF00828"/>
    </source>
</evidence>
<dbReference type="AlphaFoldDB" id="A0A2G9ZAW2"/>
<evidence type="ECO:0000256" key="6">
    <source>
        <dbReference type="SAM" id="MobiDB-lite"/>
    </source>
</evidence>
<dbReference type="GO" id="GO:0019843">
    <property type="term" value="F:rRNA binding"/>
    <property type="evidence" value="ECO:0007669"/>
    <property type="project" value="UniProtKB-UniRule"/>
</dbReference>
<feature type="domain" description="Large ribosomal subunit protein uL15/eL18" evidence="7">
    <location>
        <begin position="72"/>
        <end position="137"/>
    </location>
</feature>
<keyword evidence="4" id="KW-0699">rRNA-binding</keyword>
<comment type="similarity">
    <text evidence="1 4 5">Belongs to the universal ribosomal protein uL15 family.</text>
</comment>
<evidence type="ECO:0000256" key="5">
    <source>
        <dbReference type="RuleBase" id="RU003888"/>
    </source>
</evidence>
<evidence type="ECO:0000256" key="3">
    <source>
        <dbReference type="ARBA" id="ARBA00023274"/>
    </source>
</evidence>
<dbReference type="SUPFAM" id="SSF52080">
    <property type="entry name" value="Ribosomal proteins L15p and L18e"/>
    <property type="match status" value="1"/>
</dbReference>
<reference evidence="8 9" key="1">
    <citation type="submission" date="2017-09" db="EMBL/GenBank/DDBJ databases">
        <title>Depth-based differentiation of microbial function through sediment-hosted aquifers and enrichment of novel symbionts in the deep terrestrial subsurface.</title>
        <authorList>
            <person name="Probst A.J."/>
            <person name="Ladd B."/>
            <person name="Jarett J.K."/>
            <person name="Geller-Mcgrath D.E."/>
            <person name="Sieber C.M."/>
            <person name="Emerson J.B."/>
            <person name="Anantharaman K."/>
            <person name="Thomas B.C."/>
            <person name="Malmstrom R."/>
            <person name="Stieglmeier M."/>
            <person name="Klingl A."/>
            <person name="Woyke T."/>
            <person name="Ryan C.M."/>
            <person name="Banfield J.F."/>
        </authorList>
    </citation>
    <scope>NUCLEOTIDE SEQUENCE [LARGE SCALE GENOMIC DNA]</scope>
    <source>
        <strain evidence="8">CG23_combo_of_CG06-09_8_20_14_all_54_14</strain>
    </source>
</reference>
<keyword evidence="4" id="KW-0694">RNA-binding</keyword>
<dbReference type="InterPro" id="IPR036227">
    <property type="entry name" value="Ribosomal_uL15/eL18_sf"/>
</dbReference>
<dbReference type="NCBIfam" id="TIGR01071">
    <property type="entry name" value="rplO_bact"/>
    <property type="match status" value="1"/>
</dbReference>
<dbReference type="Proteomes" id="UP000228812">
    <property type="component" value="Unassembled WGS sequence"/>
</dbReference>
<protein>
    <recommendedName>
        <fullName evidence="4">Large ribosomal subunit protein uL15</fullName>
    </recommendedName>
</protein>
<evidence type="ECO:0000256" key="1">
    <source>
        <dbReference type="ARBA" id="ARBA00007320"/>
    </source>
</evidence>
<organism evidence="8 9">
    <name type="scientific">Candidatus Jorgensenbacteria bacterium CG23_combo_of_CG06-09_8_20_14_all_54_14</name>
    <dbReference type="NCBI Taxonomy" id="1974595"/>
    <lineage>
        <taxon>Bacteria</taxon>
        <taxon>Candidatus Joergenseniibacteriota</taxon>
    </lineage>
</organism>
<feature type="compositionally biased region" description="Basic residues" evidence="6">
    <location>
        <begin position="11"/>
        <end position="23"/>
    </location>
</feature>
<dbReference type="PANTHER" id="PTHR12934:SF11">
    <property type="entry name" value="LARGE RIBOSOMAL SUBUNIT PROTEIN UL15M"/>
    <property type="match status" value="1"/>
</dbReference>
<sequence>MQLHQLSAPTGRKKQKRVGRGGKRGTYSGRGQKGQRARAGHRIRPASRDLIQRIPKLRGVKHSRLTERAMVINVGDLARVGVSEITVAVLRAEGFIRKSKGRVKILGGGDVKRALTLKGIPVSASAKKKIEAAGGRIM</sequence>
<dbReference type="GO" id="GO:0003735">
    <property type="term" value="F:structural constituent of ribosome"/>
    <property type="evidence" value="ECO:0007669"/>
    <property type="project" value="InterPro"/>
</dbReference>
<gene>
    <name evidence="4 8" type="primary">rplO</name>
    <name evidence="8" type="ORF">COX26_02445</name>
</gene>
<comment type="subunit">
    <text evidence="4">Part of the 50S ribosomal subunit.</text>
</comment>
<comment type="caution">
    <text evidence="8">The sequence shown here is derived from an EMBL/GenBank/DDBJ whole genome shotgun (WGS) entry which is preliminary data.</text>
</comment>
<feature type="region of interest" description="Disordered" evidence="6">
    <location>
        <begin position="1"/>
        <end position="47"/>
    </location>
</feature>
<feature type="compositionally biased region" description="Basic residues" evidence="6">
    <location>
        <begin position="33"/>
        <end position="45"/>
    </location>
</feature>
<accession>A0A2G9ZAW2</accession>
<dbReference type="InterPro" id="IPR001196">
    <property type="entry name" value="Ribosomal_uL15_CS"/>
</dbReference>
<dbReference type="Pfam" id="PF00828">
    <property type="entry name" value="Ribosomal_L27A"/>
    <property type="match status" value="1"/>
</dbReference>
<dbReference type="PANTHER" id="PTHR12934">
    <property type="entry name" value="50S RIBOSOMAL PROTEIN L15"/>
    <property type="match status" value="1"/>
</dbReference>
<dbReference type="InterPro" id="IPR021131">
    <property type="entry name" value="Ribosomal_uL15/eL18"/>
</dbReference>